<keyword evidence="1" id="KW-0732">Signal</keyword>
<dbReference type="KEGG" id="gps:C427_2161"/>
<gene>
    <name evidence="2" type="ORF">C427_2161</name>
</gene>
<dbReference type="OrthoDB" id="8564954at2"/>
<accession>K6ZWS7</accession>
<reference evidence="2 3" key="1">
    <citation type="journal article" date="2013" name="Genome Announc.">
        <title>Complete Genome Sequence of Glaciecola psychrophila Strain 170T.</title>
        <authorList>
            <person name="Yin J."/>
            <person name="Chen J."/>
            <person name="Liu G."/>
            <person name="Yu Y."/>
            <person name="Song L."/>
            <person name="Wang X."/>
            <person name="Qu X."/>
        </authorList>
    </citation>
    <scope>NUCLEOTIDE SEQUENCE [LARGE SCALE GENOMIC DNA]</scope>
    <source>
        <strain evidence="2 3">170</strain>
    </source>
</reference>
<dbReference type="HOGENOM" id="CLU_059542_0_0_6"/>
<dbReference type="Pfam" id="PF20311">
    <property type="entry name" value="DUF6607"/>
    <property type="match status" value="1"/>
</dbReference>
<feature type="chain" id="PRO_5003902379" evidence="1">
    <location>
        <begin position="33"/>
        <end position="390"/>
    </location>
</feature>
<evidence type="ECO:0000256" key="1">
    <source>
        <dbReference type="SAM" id="SignalP"/>
    </source>
</evidence>
<organism evidence="2 3">
    <name type="scientific">Paraglaciecola psychrophila 170</name>
    <dbReference type="NCBI Taxonomy" id="1129794"/>
    <lineage>
        <taxon>Bacteria</taxon>
        <taxon>Pseudomonadati</taxon>
        <taxon>Pseudomonadota</taxon>
        <taxon>Gammaproteobacteria</taxon>
        <taxon>Alteromonadales</taxon>
        <taxon>Alteromonadaceae</taxon>
        <taxon>Paraglaciecola</taxon>
    </lineage>
</organism>
<keyword evidence="3" id="KW-1185">Reference proteome</keyword>
<dbReference type="AlphaFoldDB" id="K6ZWS7"/>
<protein>
    <submittedName>
        <fullName evidence="2">Uncharacterized protein</fullName>
    </submittedName>
</protein>
<feature type="signal peptide" evidence="1">
    <location>
        <begin position="1"/>
        <end position="32"/>
    </location>
</feature>
<proteinExistence type="predicted"/>
<evidence type="ECO:0000313" key="3">
    <source>
        <dbReference type="Proteomes" id="UP000011864"/>
    </source>
</evidence>
<evidence type="ECO:0000313" key="2">
    <source>
        <dbReference type="EMBL" id="AGH44270.1"/>
    </source>
</evidence>
<dbReference type="EMBL" id="CP003837">
    <property type="protein sequence ID" value="AGH44270.1"/>
    <property type="molecule type" value="Genomic_DNA"/>
</dbReference>
<dbReference type="InterPro" id="IPR046715">
    <property type="entry name" value="DUF6607"/>
</dbReference>
<dbReference type="STRING" id="1129794.C427_2161"/>
<sequence>MQKYCSNNPFQFLKVIFLGAIFLFLSSSITLAEEAKNHQECSVTNQFTFSWQFLEQCDMQPRGGTSKGNNIVVDSSVNNAWLAIQEAGISPFEKDRRAILAMAGAYRVSFDFIEIAGYVPDFVPSKPYQSWGTEYVYVAEDKKEFISLQHIMVMFMQQEDGSVSEPMVMKHWRQDWEYEKRSQFVYAGHRRWEKSNQKAKDVKGTWSQAVYQVDDSPRYESFGKWQHSANVSSWLSGKTWRPLPRREGSIRNDYHVLEGTNRHTILPNGWVQEQENLKLVLDEQGQAVKDMPYLSKELGIARYERIVEHDFSAGDEYWNKSKEYWSDVRSVWEDFIDSNNSLVIQKKVNKQYMFMPFFNKAQAIVDGEKYQSSPGKKIIRETLVPFIEVN</sequence>
<name>K6ZWS7_9ALTE</name>
<dbReference type="PATRIC" id="fig|1129794.4.peg.2137"/>
<dbReference type="Proteomes" id="UP000011864">
    <property type="component" value="Chromosome"/>
</dbReference>
<dbReference type="RefSeq" id="WP_007643303.1">
    <property type="nucleotide sequence ID" value="NC_020514.1"/>
</dbReference>
<dbReference type="eggNOG" id="ENOG502Z873">
    <property type="taxonomic scope" value="Bacteria"/>
</dbReference>